<organism evidence="1">
    <name type="scientific">uncultured Rhodospirillales bacterium HF4000_24M03</name>
    <dbReference type="NCBI Taxonomy" id="710788"/>
    <lineage>
        <taxon>Bacteria</taxon>
        <taxon>Pseudomonadati</taxon>
        <taxon>Pseudomonadota</taxon>
        <taxon>Alphaproteobacteria</taxon>
        <taxon>Rhodospirillales</taxon>
        <taxon>environmental samples</taxon>
    </lineage>
</organism>
<name>E0XW27_9PROT</name>
<evidence type="ECO:0000313" key="1">
    <source>
        <dbReference type="EMBL" id="ADI18618.1"/>
    </source>
</evidence>
<dbReference type="AlphaFoldDB" id="E0XW27"/>
<protein>
    <submittedName>
        <fullName evidence="1">Uncharacterized protein</fullName>
    </submittedName>
</protein>
<accession>E0XW27</accession>
<reference evidence="1" key="1">
    <citation type="journal article" date="2011" name="Environ. Microbiol.">
        <title>Time-series analyses of Monterey Bay coastal microbial picoplankton using a 'genome proxy' microarray.</title>
        <authorList>
            <person name="Rich V.I."/>
            <person name="Pham V.D."/>
            <person name="Eppley J."/>
            <person name="Shi Y."/>
            <person name="DeLong E.F."/>
        </authorList>
    </citation>
    <scope>NUCLEOTIDE SEQUENCE</scope>
</reference>
<dbReference type="EMBL" id="GU474895">
    <property type="protein sequence ID" value="ADI18618.1"/>
    <property type="molecule type" value="Genomic_DNA"/>
</dbReference>
<sequence length="58" mass="6427">MDLRRECFSHSLSLLMSAFSLPIPPRPLTGPLHGLTERSATTRPWINPGSNPQLRCVA</sequence>
<proteinExistence type="predicted"/>